<dbReference type="PANTHER" id="PTHR43226:SF1">
    <property type="entry name" value="XAA-PRO DIPEPTIDASE"/>
    <property type="match status" value="1"/>
</dbReference>
<gene>
    <name evidence="6" type="ORF">LPJ61_002500</name>
</gene>
<dbReference type="EMBL" id="JANBOI010000321">
    <property type="protein sequence ID" value="KAJ1731508.1"/>
    <property type="molecule type" value="Genomic_DNA"/>
</dbReference>
<dbReference type="InterPro" id="IPR052433">
    <property type="entry name" value="X-Pro_dipept-like"/>
</dbReference>
<evidence type="ECO:0000256" key="2">
    <source>
        <dbReference type="ARBA" id="ARBA00022723"/>
    </source>
</evidence>
<organism evidence="6 7">
    <name type="scientific">Coemansia biformis</name>
    <dbReference type="NCBI Taxonomy" id="1286918"/>
    <lineage>
        <taxon>Eukaryota</taxon>
        <taxon>Fungi</taxon>
        <taxon>Fungi incertae sedis</taxon>
        <taxon>Zoopagomycota</taxon>
        <taxon>Kickxellomycotina</taxon>
        <taxon>Kickxellomycetes</taxon>
        <taxon>Kickxellales</taxon>
        <taxon>Kickxellaceae</taxon>
        <taxon>Coemansia</taxon>
    </lineage>
</organism>
<protein>
    <recommendedName>
        <fullName evidence="5">Aminopeptidase P N-terminal domain-containing protein</fullName>
    </recommendedName>
</protein>
<keyword evidence="2" id="KW-0479">Metal-binding</keyword>
<dbReference type="AlphaFoldDB" id="A0A9W8CYL9"/>
<dbReference type="CDD" id="cd01087">
    <property type="entry name" value="Prolidase"/>
    <property type="match status" value="1"/>
</dbReference>
<dbReference type="Pfam" id="PF05195">
    <property type="entry name" value="AMP_N"/>
    <property type="match status" value="1"/>
</dbReference>
<evidence type="ECO:0000313" key="7">
    <source>
        <dbReference type="Proteomes" id="UP001143981"/>
    </source>
</evidence>
<dbReference type="Proteomes" id="UP001143981">
    <property type="component" value="Unassembled WGS sequence"/>
</dbReference>
<dbReference type="InterPro" id="IPR036005">
    <property type="entry name" value="Creatinase/aminopeptidase-like"/>
</dbReference>
<accession>A0A9W8CYL9</accession>
<comment type="caution">
    <text evidence="6">The sequence shown here is derived from an EMBL/GenBank/DDBJ whole genome shotgun (WGS) entry which is preliminary data.</text>
</comment>
<feature type="domain" description="Aminopeptidase P N-terminal" evidence="5">
    <location>
        <begin position="4"/>
        <end position="134"/>
    </location>
</feature>
<dbReference type="SUPFAM" id="SSF55920">
    <property type="entry name" value="Creatinase/aminopeptidase"/>
    <property type="match status" value="1"/>
</dbReference>
<dbReference type="GO" id="GO:0070006">
    <property type="term" value="F:metalloaminopeptidase activity"/>
    <property type="evidence" value="ECO:0007669"/>
    <property type="project" value="InterPro"/>
</dbReference>
<dbReference type="InterPro" id="IPR000994">
    <property type="entry name" value="Pept_M24"/>
</dbReference>
<dbReference type="OrthoDB" id="10261878at2759"/>
<dbReference type="GO" id="GO:0030145">
    <property type="term" value="F:manganese ion binding"/>
    <property type="evidence" value="ECO:0007669"/>
    <property type="project" value="InterPro"/>
</dbReference>
<comment type="cofactor">
    <cofactor evidence="1">
        <name>Mn(2+)</name>
        <dbReference type="ChEBI" id="CHEBI:29035"/>
    </cofactor>
</comment>
<reference evidence="6" key="1">
    <citation type="submission" date="2022-07" db="EMBL/GenBank/DDBJ databases">
        <title>Phylogenomic reconstructions and comparative analyses of Kickxellomycotina fungi.</title>
        <authorList>
            <person name="Reynolds N.K."/>
            <person name="Stajich J.E."/>
            <person name="Barry K."/>
            <person name="Grigoriev I.V."/>
            <person name="Crous P."/>
            <person name="Smith M.E."/>
        </authorList>
    </citation>
    <scope>NUCLEOTIDE SEQUENCE</scope>
    <source>
        <strain evidence="6">BCRC 34381</strain>
    </source>
</reference>
<keyword evidence="4" id="KW-0464">Manganese</keyword>
<keyword evidence="3" id="KW-0378">Hydrolase</keyword>
<dbReference type="Gene3D" id="3.90.230.10">
    <property type="entry name" value="Creatinase/methionine aminopeptidase superfamily"/>
    <property type="match status" value="1"/>
</dbReference>
<proteinExistence type="predicted"/>
<dbReference type="InterPro" id="IPR029149">
    <property type="entry name" value="Creatin/AminoP/Spt16_N"/>
</dbReference>
<evidence type="ECO:0000259" key="5">
    <source>
        <dbReference type="SMART" id="SM01011"/>
    </source>
</evidence>
<dbReference type="Pfam" id="PF00557">
    <property type="entry name" value="Peptidase_M24"/>
    <property type="match status" value="1"/>
</dbReference>
<dbReference type="PANTHER" id="PTHR43226">
    <property type="entry name" value="XAA-PRO AMINOPEPTIDASE 3"/>
    <property type="match status" value="1"/>
</dbReference>
<sequence>MNVYPAKQHLAKAAANLGASAGVIFVHGGETLVHPDSDTEYEFHQDSNFYYLSGVSEPGCAAAYDIASGTAILFVRHVSADEAVWIGVPPALEDYRIAHGFDEAHYAHDIGAVLDALKPAVVYMLPHHKADQLGMVLELAVDREKLLPAVHDARVFKDDAEIAIMRAANRISSDAHVALMKEIRVGMNEAEVRGRFAGLVLAGGCSYEAYGSIAARGRNAAILHYTANNQQLDSDAEMILVDAGGTFQNYASDITRTWPVGPAFSPECRAIYQVVLDMQSAVLDACAPHRQWEDMHLLANRVAAEGLLKLGILQGDLDSIMAHHVVGYFMPHGIGHLIGIDTHDVGGYPQGVDRIDRPGLRYLRARREMLPRMAFTVEPGLYFVDAILADAKADPAVACFIDFDKVAEYRKVGGVRIEDNIVITDSGHDNLTTCPKDVASVEAIRAAAYHRHT</sequence>
<dbReference type="GO" id="GO:0006508">
    <property type="term" value="P:proteolysis"/>
    <property type="evidence" value="ECO:0007669"/>
    <property type="project" value="TreeGrafter"/>
</dbReference>
<keyword evidence="7" id="KW-1185">Reference proteome</keyword>
<dbReference type="SMART" id="SM01011">
    <property type="entry name" value="AMP_N"/>
    <property type="match status" value="1"/>
</dbReference>
<evidence type="ECO:0000313" key="6">
    <source>
        <dbReference type="EMBL" id="KAJ1731508.1"/>
    </source>
</evidence>
<dbReference type="InterPro" id="IPR007865">
    <property type="entry name" value="Aminopep_P_N"/>
</dbReference>
<evidence type="ECO:0000256" key="3">
    <source>
        <dbReference type="ARBA" id="ARBA00022801"/>
    </source>
</evidence>
<dbReference type="Gene3D" id="3.40.350.10">
    <property type="entry name" value="Creatinase/prolidase N-terminal domain"/>
    <property type="match status" value="1"/>
</dbReference>
<evidence type="ECO:0000256" key="4">
    <source>
        <dbReference type="ARBA" id="ARBA00023211"/>
    </source>
</evidence>
<name>A0A9W8CYL9_9FUNG</name>
<evidence type="ECO:0000256" key="1">
    <source>
        <dbReference type="ARBA" id="ARBA00001936"/>
    </source>
</evidence>
<dbReference type="SUPFAM" id="SSF53092">
    <property type="entry name" value="Creatinase/prolidase N-terminal domain"/>
    <property type="match status" value="1"/>
</dbReference>